<dbReference type="InterPro" id="IPR036866">
    <property type="entry name" value="RibonucZ/Hydroxyglut_hydro"/>
</dbReference>
<dbReference type="GO" id="GO:0016787">
    <property type="term" value="F:hydrolase activity"/>
    <property type="evidence" value="ECO:0007669"/>
    <property type="project" value="UniProtKB-KW"/>
</dbReference>
<dbReference type="Pfam" id="PF12706">
    <property type="entry name" value="Lactamase_B_2"/>
    <property type="match status" value="1"/>
</dbReference>
<dbReference type="PANTHER" id="PTHR47619">
    <property type="entry name" value="METALLO-HYDROLASE YYCJ-RELATED"/>
    <property type="match status" value="1"/>
</dbReference>
<dbReference type="SMART" id="SM00849">
    <property type="entry name" value="Lactamase_B"/>
    <property type="match status" value="1"/>
</dbReference>
<keyword evidence="2" id="KW-0378">Hydrolase</keyword>
<evidence type="ECO:0000259" key="1">
    <source>
        <dbReference type="SMART" id="SM00849"/>
    </source>
</evidence>
<sequence>MALYIASLNSGSNGNCYYVGNGREAVLVDAGISCREIERRMARLGLSMNIVKAVFVSHEHTDHISGLAVLCRKYKLPVYVTPGTMLNGKLTPECFYHIADHQRVTVGGLTITSFSKLHDAAEPHSFIISGEGITVGVFTDLGSACKNLIKYFKQCHAAFLEANYDEQMLNNGRYPYFLKRRISGGRGHLSNTQALQLFLEHKPSFMSHLLLAHLSKDNNCPDLVQRLFSGHADTTRVIVASRYQETEVFTVTNKPEGVTAAANLQFSLF</sequence>
<keyword evidence="3" id="KW-1185">Reference proteome</keyword>
<accession>A0A367GND4</accession>
<dbReference type="OrthoDB" id="9781189at2"/>
<dbReference type="InterPro" id="IPR001279">
    <property type="entry name" value="Metallo-B-lactamas"/>
</dbReference>
<protein>
    <submittedName>
        <fullName evidence="2">MBL fold metallo-hydrolase</fullName>
    </submittedName>
</protein>
<proteinExistence type="predicted"/>
<dbReference type="SUPFAM" id="SSF56281">
    <property type="entry name" value="Metallo-hydrolase/oxidoreductase"/>
    <property type="match status" value="1"/>
</dbReference>
<evidence type="ECO:0000313" key="3">
    <source>
        <dbReference type="Proteomes" id="UP000253209"/>
    </source>
</evidence>
<dbReference type="InterPro" id="IPR052533">
    <property type="entry name" value="WalJ/YycJ-like"/>
</dbReference>
<feature type="domain" description="Metallo-beta-lactamase" evidence="1">
    <location>
        <begin position="13"/>
        <end position="186"/>
    </location>
</feature>
<name>A0A367GND4_9SPHI</name>
<dbReference type="Gene3D" id="3.60.15.10">
    <property type="entry name" value="Ribonuclease Z/Hydroxyacylglutathione hydrolase-like"/>
    <property type="match status" value="1"/>
</dbReference>
<reference evidence="2 3" key="1">
    <citation type="submission" date="2018-05" db="EMBL/GenBank/DDBJ databases">
        <title>Mucilaginibacter hurinus sp. nov., isolated from briquette warehouse soil.</title>
        <authorList>
            <person name="Choi L."/>
        </authorList>
    </citation>
    <scope>NUCLEOTIDE SEQUENCE [LARGE SCALE GENOMIC DNA]</scope>
    <source>
        <strain evidence="2 3">ZR32</strain>
    </source>
</reference>
<dbReference type="Proteomes" id="UP000253209">
    <property type="component" value="Unassembled WGS sequence"/>
</dbReference>
<evidence type="ECO:0000313" key="2">
    <source>
        <dbReference type="EMBL" id="RCH54366.1"/>
    </source>
</evidence>
<organism evidence="2 3">
    <name type="scientific">Mucilaginibacter hurinus</name>
    <dbReference type="NCBI Taxonomy" id="2201324"/>
    <lineage>
        <taxon>Bacteria</taxon>
        <taxon>Pseudomonadati</taxon>
        <taxon>Bacteroidota</taxon>
        <taxon>Sphingobacteriia</taxon>
        <taxon>Sphingobacteriales</taxon>
        <taxon>Sphingobacteriaceae</taxon>
        <taxon>Mucilaginibacter</taxon>
    </lineage>
</organism>
<dbReference type="EMBL" id="QGDC01000007">
    <property type="protein sequence ID" value="RCH54366.1"/>
    <property type="molecule type" value="Genomic_DNA"/>
</dbReference>
<gene>
    <name evidence="2" type="ORF">DJ568_13850</name>
</gene>
<dbReference type="AlphaFoldDB" id="A0A367GND4"/>
<dbReference type="PANTHER" id="PTHR47619:SF1">
    <property type="entry name" value="EXODEOXYRIBONUCLEASE WALJ"/>
    <property type="match status" value="1"/>
</dbReference>
<comment type="caution">
    <text evidence="2">The sequence shown here is derived from an EMBL/GenBank/DDBJ whole genome shotgun (WGS) entry which is preliminary data.</text>
</comment>
<dbReference type="RefSeq" id="WP_114005877.1">
    <property type="nucleotide sequence ID" value="NZ_QGDC01000007.1"/>
</dbReference>